<reference evidence="2 3" key="1">
    <citation type="journal article" date="2015" name="Genome Announc.">
        <title>Expanding the biotechnology potential of lactobacilli through comparative genomics of 213 strains and associated genera.</title>
        <authorList>
            <person name="Sun Z."/>
            <person name="Harris H.M."/>
            <person name="McCann A."/>
            <person name="Guo C."/>
            <person name="Argimon S."/>
            <person name="Zhang W."/>
            <person name="Yang X."/>
            <person name="Jeffery I.B."/>
            <person name="Cooney J.C."/>
            <person name="Kagawa T.F."/>
            <person name="Liu W."/>
            <person name="Song Y."/>
            <person name="Salvetti E."/>
            <person name="Wrobel A."/>
            <person name="Rasinkangas P."/>
            <person name="Parkhill J."/>
            <person name="Rea M.C."/>
            <person name="O'Sullivan O."/>
            <person name="Ritari J."/>
            <person name="Douillard F.P."/>
            <person name="Paul Ross R."/>
            <person name="Yang R."/>
            <person name="Briner A.E."/>
            <person name="Felis G.E."/>
            <person name="de Vos W.M."/>
            <person name="Barrangou R."/>
            <person name="Klaenhammer T.R."/>
            <person name="Caufield P.W."/>
            <person name="Cui Y."/>
            <person name="Zhang H."/>
            <person name="O'Toole P.W."/>
        </authorList>
    </citation>
    <scope>NUCLEOTIDE SEQUENCE [LARGE SCALE GENOMIC DNA]</scope>
    <source>
        <strain evidence="2 3">NBRC 103219</strain>
    </source>
</reference>
<dbReference type="Proteomes" id="UP000051886">
    <property type="component" value="Unassembled WGS sequence"/>
</dbReference>
<dbReference type="InterPro" id="IPR004716">
    <property type="entry name" value="PTS_IIA_glucitol/sorbitol-sp"/>
</dbReference>
<dbReference type="Pfam" id="PF03829">
    <property type="entry name" value="PTSIIA_gutA"/>
    <property type="match status" value="1"/>
</dbReference>
<evidence type="ECO:0000313" key="2">
    <source>
        <dbReference type="EMBL" id="KRN96294.1"/>
    </source>
</evidence>
<comment type="caution">
    <text evidence="2">The sequence shown here is derived from an EMBL/GenBank/DDBJ whole genome shotgun (WGS) entry which is preliminary data.</text>
</comment>
<accession>A0A0R2L954</accession>
<proteinExistence type="predicted"/>
<dbReference type="PATRIC" id="fig|449659.4.peg.794"/>
<name>A0A0R2L954_9LACO</name>
<dbReference type="AlphaFoldDB" id="A0A0R2L954"/>
<dbReference type="GO" id="GO:0005737">
    <property type="term" value="C:cytoplasm"/>
    <property type="evidence" value="ECO:0007669"/>
    <property type="project" value="InterPro"/>
</dbReference>
<dbReference type="PROSITE" id="PS51097">
    <property type="entry name" value="PTS_EIIA_TYPE_5"/>
    <property type="match status" value="1"/>
</dbReference>
<evidence type="ECO:0000256" key="1">
    <source>
        <dbReference type="PROSITE-ProRule" id="PRU00420"/>
    </source>
</evidence>
<dbReference type="GO" id="GO:0009401">
    <property type="term" value="P:phosphoenolpyruvate-dependent sugar phosphotransferase system"/>
    <property type="evidence" value="ECO:0007669"/>
    <property type="project" value="InterPro"/>
</dbReference>
<feature type="modified residue" description="Phosphohistidine; by HPr" evidence="1">
    <location>
        <position position="39"/>
    </location>
</feature>
<organism evidence="2 3">
    <name type="scientific">Ligilactobacillus pobuzihii</name>
    <dbReference type="NCBI Taxonomy" id="449659"/>
    <lineage>
        <taxon>Bacteria</taxon>
        <taxon>Bacillati</taxon>
        <taxon>Bacillota</taxon>
        <taxon>Bacilli</taxon>
        <taxon>Lactobacillales</taxon>
        <taxon>Lactobacillaceae</taxon>
        <taxon>Ligilactobacillus</taxon>
    </lineage>
</organism>
<dbReference type="STRING" id="449659.IV66_GL000788"/>
<dbReference type="PANTHER" id="PTHR40398">
    <property type="entry name" value="PTS SYSTEM GLUCITOL/SORBITOL-SPECIFIC EIIA COMPONENT"/>
    <property type="match status" value="1"/>
</dbReference>
<dbReference type="SUPFAM" id="SSF141530">
    <property type="entry name" value="PTSIIA/GutA-like"/>
    <property type="match status" value="1"/>
</dbReference>
<keyword evidence="3" id="KW-1185">Reference proteome</keyword>
<dbReference type="PANTHER" id="PTHR40398:SF1">
    <property type="entry name" value="PTS SYSTEM GLUCITOL_SORBITOL-SPECIFIC EIIA COMPONENT"/>
    <property type="match status" value="1"/>
</dbReference>
<dbReference type="InterPro" id="IPR036665">
    <property type="entry name" value="PTS_IIA_glucitol/sorbitol_sf"/>
</dbReference>
<dbReference type="OrthoDB" id="7065254at2"/>
<gene>
    <name evidence="2" type="ORF">IV66_GL000788</name>
</gene>
<dbReference type="RefSeq" id="WP_017867345.1">
    <property type="nucleotide sequence ID" value="NZ_BJYB01000014.1"/>
</dbReference>
<dbReference type="GO" id="GO:0016301">
    <property type="term" value="F:kinase activity"/>
    <property type="evidence" value="ECO:0007669"/>
    <property type="project" value="TreeGrafter"/>
</dbReference>
<dbReference type="GO" id="GO:0008982">
    <property type="term" value="F:protein-N(PI)-phosphohistidine-sugar phosphotransferase activity"/>
    <property type="evidence" value="ECO:0007669"/>
    <property type="project" value="InterPro"/>
</dbReference>
<dbReference type="Gene3D" id="2.40.33.40">
    <property type="entry name" value="Phosphotransferase system, glucitol/sorbitol-specific IIA component"/>
    <property type="match status" value="1"/>
</dbReference>
<sequence length="119" mass="13368">MLKTRVTSIGKNAGSKEDGLIILFDDSASDKLRDVSMIHEKLADFEQNYDLTVGQKVTFDEQEYEITYVGPLVESNLMSIGHTIFDFHEVPTDPRPNSIYLRPHGEPDVHVGTVITFGK</sequence>
<evidence type="ECO:0000313" key="3">
    <source>
        <dbReference type="Proteomes" id="UP000051886"/>
    </source>
</evidence>
<protein>
    <submittedName>
        <fullName evidence="2">Glucitol sorbitol PTS, EIIA</fullName>
    </submittedName>
</protein>
<dbReference type="EMBL" id="JQCN01000067">
    <property type="protein sequence ID" value="KRN96294.1"/>
    <property type="molecule type" value="Genomic_DNA"/>
</dbReference>